<dbReference type="Gene3D" id="3.20.80.10">
    <property type="entry name" value="Regulatory factor, effector binding domain"/>
    <property type="match status" value="1"/>
</dbReference>
<dbReference type="Gene3D" id="1.10.1660.10">
    <property type="match status" value="1"/>
</dbReference>
<evidence type="ECO:0000313" key="3">
    <source>
        <dbReference type="EMBL" id="GCE31385.1"/>
    </source>
</evidence>
<dbReference type="InterPro" id="IPR010499">
    <property type="entry name" value="AraC_E-bd"/>
</dbReference>
<keyword evidence="4" id="KW-1185">Reference proteome</keyword>
<dbReference type="Pfam" id="PF06445">
    <property type="entry name" value="GyrI-like"/>
    <property type="match status" value="1"/>
</dbReference>
<dbReference type="EMBL" id="BIFT01000002">
    <property type="protein sequence ID" value="GCE31385.1"/>
    <property type="molecule type" value="Genomic_DNA"/>
</dbReference>
<evidence type="ECO:0000313" key="4">
    <source>
        <dbReference type="Proteomes" id="UP000287171"/>
    </source>
</evidence>
<evidence type="ECO:0000259" key="2">
    <source>
        <dbReference type="PROSITE" id="PS50937"/>
    </source>
</evidence>
<feature type="domain" description="HTH merR-type" evidence="2">
    <location>
        <begin position="1"/>
        <end position="72"/>
    </location>
</feature>
<dbReference type="SMART" id="SM00422">
    <property type="entry name" value="HTH_MERR"/>
    <property type="match status" value="1"/>
</dbReference>
<keyword evidence="1" id="KW-0238">DNA-binding</keyword>
<dbReference type="InterPro" id="IPR047057">
    <property type="entry name" value="MerR_fam"/>
</dbReference>
<dbReference type="Proteomes" id="UP000287171">
    <property type="component" value="Unassembled WGS sequence"/>
</dbReference>
<dbReference type="PROSITE" id="PS50937">
    <property type="entry name" value="HTH_MERR_2"/>
    <property type="match status" value="1"/>
</dbReference>
<organism evidence="3 4">
    <name type="scientific">Dictyobacter alpinus</name>
    <dbReference type="NCBI Taxonomy" id="2014873"/>
    <lineage>
        <taxon>Bacteria</taxon>
        <taxon>Bacillati</taxon>
        <taxon>Chloroflexota</taxon>
        <taxon>Ktedonobacteria</taxon>
        <taxon>Ktedonobacterales</taxon>
        <taxon>Dictyobacteraceae</taxon>
        <taxon>Dictyobacter</taxon>
    </lineage>
</organism>
<dbReference type="SMART" id="SM00871">
    <property type="entry name" value="AraC_E_bind"/>
    <property type="match status" value="1"/>
</dbReference>
<dbReference type="GO" id="GO:0003677">
    <property type="term" value="F:DNA binding"/>
    <property type="evidence" value="ECO:0007669"/>
    <property type="project" value="UniProtKB-KW"/>
</dbReference>
<dbReference type="InterPro" id="IPR011256">
    <property type="entry name" value="Reg_factor_effector_dom_sf"/>
</dbReference>
<dbReference type="PANTHER" id="PTHR30204:SF97">
    <property type="entry name" value="MERR FAMILY REGULATORY PROTEIN"/>
    <property type="match status" value="1"/>
</dbReference>
<name>A0A402BJ50_9CHLR</name>
<reference evidence="4" key="1">
    <citation type="submission" date="2018-12" db="EMBL/GenBank/DDBJ databases">
        <title>Tengunoibacter tsumagoiensis gen. nov., sp. nov., Dictyobacter kobayashii sp. nov., D. alpinus sp. nov., and D. joshuensis sp. nov. and description of Dictyobacteraceae fam. nov. within the order Ktedonobacterales isolated from Tengu-no-mugimeshi.</title>
        <authorList>
            <person name="Wang C.M."/>
            <person name="Zheng Y."/>
            <person name="Sakai Y."/>
            <person name="Toyoda A."/>
            <person name="Minakuchi Y."/>
            <person name="Abe K."/>
            <person name="Yokota A."/>
            <person name="Yabe S."/>
        </authorList>
    </citation>
    <scope>NUCLEOTIDE SEQUENCE [LARGE SCALE GENOMIC DNA]</scope>
    <source>
        <strain evidence="4">Uno16</strain>
    </source>
</reference>
<dbReference type="PANTHER" id="PTHR30204">
    <property type="entry name" value="REDOX-CYCLING DRUG-SENSING TRANSCRIPTIONAL ACTIVATOR SOXR"/>
    <property type="match status" value="1"/>
</dbReference>
<comment type="caution">
    <text evidence="3">The sequence shown here is derived from an EMBL/GenBank/DDBJ whole genome shotgun (WGS) entry which is preliminary data.</text>
</comment>
<protein>
    <submittedName>
        <fullName evidence="3">MerR family transcriptional regulator</fullName>
    </submittedName>
</protein>
<dbReference type="Pfam" id="PF13411">
    <property type="entry name" value="MerR_1"/>
    <property type="match status" value="1"/>
</dbReference>
<dbReference type="RefSeq" id="WP_161982639.1">
    <property type="nucleotide sequence ID" value="NZ_BIFT01000002.1"/>
</dbReference>
<gene>
    <name evidence="3" type="ORF">KDA_68690</name>
</gene>
<dbReference type="InterPro" id="IPR029442">
    <property type="entry name" value="GyrI-like"/>
</dbReference>
<sequence length="275" mass="31648">MQLKIGEFARIGQVSIVTLRYYDQYGLLKPSALDPETGYRYYRLDQLPRLNRILTLKDLGFPLEEIALLLEHDLSLEQLRTLFVRKQDYVQQVIQTEQARLNRIAARLRQIEQEETMPDYDILLKQVPPLLVASIRERIPASSEYGILDQQLLAYLQEKGIQISGPKLFLWHSAHRWNEERMEIDAEVAVPLAHRIAGNEQINIHYLPASLVASTVHIGNDLSIGRAYMSLRRWIEANHYQLSGPVRQIRLQSPEAADTGKPITEMQFPVSLQAS</sequence>
<dbReference type="InterPro" id="IPR000551">
    <property type="entry name" value="MerR-type_HTH_dom"/>
</dbReference>
<dbReference type="SUPFAM" id="SSF46955">
    <property type="entry name" value="Putative DNA-binding domain"/>
    <property type="match status" value="1"/>
</dbReference>
<proteinExistence type="predicted"/>
<accession>A0A402BJ50</accession>
<dbReference type="InterPro" id="IPR009061">
    <property type="entry name" value="DNA-bd_dom_put_sf"/>
</dbReference>
<dbReference type="CDD" id="cd01107">
    <property type="entry name" value="HTH_BmrR"/>
    <property type="match status" value="1"/>
</dbReference>
<dbReference type="GO" id="GO:0003700">
    <property type="term" value="F:DNA-binding transcription factor activity"/>
    <property type="evidence" value="ECO:0007669"/>
    <property type="project" value="InterPro"/>
</dbReference>
<dbReference type="SUPFAM" id="SSF55136">
    <property type="entry name" value="Probable bacterial effector-binding domain"/>
    <property type="match status" value="1"/>
</dbReference>
<dbReference type="AlphaFoldDB" id="A0A402BJ50"/>
<evidence type="ECO:0000256" key="1">
    <source>
        <dbReference type="ARBA" id="ARBA00023125"/>
    </source>
</evidence>